<name>A0A401U6G7_9BACT</name>
<keyword evidence="3" id="KW-1185">Reference proteome</keyword>
<dbReference type="Proteomes" id="UP000288227">
    <property type="component" value="Unassembled WGS sequence"/>
</dbReference>
<protein>
    <submittedName>
        <fullName evidence="2">Uncharacterized protein</fullName>
    </submittedName>
</protein>
<gene>
    <name evidence="2" type="ORF">SanaruYs_07280</name>
</gene>
<proteinExistence type="predicted"/>
<keyword evidence="1" id="KW-1133">Transmembrane helix</keyword>
<comment type="caution">
    <text evidence="2">The sequence shown here is derived from an EMBL/GenBank/DDBJ whole genome shotgun (WGS) entry which is preliminary data.</text>
</comment>
<accession>A0A401U6G7</accession>
<keyword evidence="1" id="KW-0812">Transmembrane</keyword>
<keyword evidence="1" id="KW-0472">Membrane</keyword>
<organism evidence="2 3">
    <name type="scientific">Chryseotalea sanaruensis</name>
    <dbReference type="NCBI Taxonomy" id="2482724"/>
    <lineage>
        <taxon>Bacteria</taxon>
        <taxon>Pseudomonadati</taxon>
        <taxon>Bacteroidota</taxon>
        <taxon>Cytophagia</taxon>
        <taxon>Cytophagales</taxon>
        <taxon>Chryseotaleaceae</taxon>
        <taxon>Chryseotalea</taxon>
    </lineage>
</organism>
<feature type="transmembrane region" description="Helical" evidence="1">
    <location>
        <begin position="108"/>
        <end position="128"/>
    </location>
</feature>
<evidence type="ECO:0000256" key="1">
    <source>
        <dbReference type="SAM" id="Phobius"/>
    </source>
</evidence>
<sequence>MAQLKIKRLKEWANKRFSYKVILDGQEHFEIANGQERLISIDNPVTIQAKTMWGSSKKVKVDISNGNIKEIRISANKQTNIRFPIAAFSIVMICSVVNLIYPDNGAKDFMTGLLIGVAVPLLGLLTIWRDRFLDIELVTE</sequence>
<evidence type="ECO:0000313" key="3">
    <source>
        <dbReference type="Proteomes" id="UP000288227"/>
    </source>
</evidence>
<dbReference type="AlphaFoldDB" id="A0A401U6G7"/>
<evidence type="ECO:0000313" key="2">
    <source>
        <dbReference type="EMBL" id="GCC50513.1"/>
    </source>
</evidence>
<dbReference type="RefSeq" id="WP_127121139.1">
    <property type="nucleotide sequence ID" value="NZ_BHXQ01000001.1"/>
</dbReference>
<dbReference type="OrthoDB" id="2223488at2"/>
<reference evidence="2 3" key="1">
    <citation type="submission" date="2018-11" db="EMBL/GenBank/DDBJ databases">
        <title>Chryseotalea sanarue gen. nov., sp., nov., a member of the family Cytophagaceae, isolated from a brackish lake in Hamamatsu Japan.</title>
        <authorList>
            <person name="Maejima Y."/>
            <person name="Iino T."/>
            <person name="Muraguchi Y."/>
            <person name="Fukuda K."/>
            <person name="Ohkuma M."/>
            <person name="Moriuchi R."/>
            <person name="Dohra H."/>
            <person name="Kimbara K."/>
            <person name="Shintani M."/>
        </authorList>
    </citation>
    <scope>NUCLEOTIDE SEQUENCE [LARGE SCALE GENOMIC DNA]</scope>
    <source>
        <strain evidence="2 3">Ys</strain>
    </source>
</reference>
<dbReference type="EMBL" id="BHXQ01000001">
    <property type="protein sequence ID" value="GCC50513.1"/>
    <property type="molecule type" value="Genomic_DNA"/>
</dbReference>
<feature type="transmembrane region" description="Helical" evidence="1">
    <location>
        <begin position="81"/>
        <end position="102"/>
    </location>
</feature>